<keyword evidence="4 8" id="KW-1003">Cell membrane</keyword>
<evidence type="ECO:0000256" key="5">
    <source>
        <dbReference type="ARBA" id="ARBA00022692"/>
    </source>
</evidence>
<keyword evidence="7 8" id="KW-0472">Membrane</keyword>
<sequence>MSNPDHPTLEKEAESPAPTAPPVASDIENQTPVIRYGVTAIEKRWSREELLTKVSMGLRGSGCLFSFLAFVIMASNNHGDNEDFNEYEQYRYVLAMAIISMVYTGVQAVRQFVELYTGKQWLSTASLQWINFCGDQILAYLLISATSSAIPLTDSMKFSTDYDPVFIESSAAAISMEFLAFLVLAVSALISGYQLSHQSYI</sequence>
<keyword evidence="5 8" id="KW-0812">Transmembrane</keyword>
<proteinExistence type="inferred from homology"/>
<dbReference type="EMBL" id="CM018050">
    <property type="protein sequence ID" value="KAA8517711.1"/>
    <property type="molecule type" value="Genomic_DNA"/>
</dbReference>
<evidence type="ECO:0000313" key="11">
    <source>
        <dbReference type="EMBL" id="KAA8517711.1"/>
    </source>
</evidence>
<dbReference type="InterPro" id="IPR006702">
    <property type="entry name" value="CASP_dom"/>
</dbReference>
<accession>A0A5J4ZKF0</accession>
<evidence type="ECO:0000256" key="1">
    <source>
        <dbReference type="ARBA" id="ARBA00004651"/>
    </source>
</evidence>
<comment type="subunit">
    <text evidence="3 8">Homodimer and heterodimers.</text>
</comment>
<evidence type="ECO:0000256" key="4">
    <source>
        <dbReference type="ARBA" id="ARBA00022475"/>
    </source>
</evidence>
<name>A0A5J4ZKF0_9ASTE</name>
<dbReference type="PANTHER" id="PTHR33573">
    <property type="entry name" value="CASP-LIKE PROTEIN 4A4"/>
    <property type="match status" value="1"/>
</dbReference>
<evidence type="ECO:0000256" key="8">
    <source>
        <dbReference type="RuleBase" id="RU361233"/>
    </source>
</evidence>
<evidence type="ECO:0000256" key="3">
    <source>
        <dbReference type="ARBA" id="ARBA00011489"/>
    </source>
</evidence>
<feature type="transmembrane region" description="Helical" evidence="8">
    <location>
        <begin position="92"/>
        <end position="109"/>
    </location>
</feature>
<gene>
    <name evidence="11" type="ORF">F0562_015185</name>
</gene>
<feature type="transmembrane region" description="Helical" evidence="8">
    <location>
        <begin position="129"/>
        <end position="150"/>
    </location>
</feature>
<feature type="domain" description="Casparian strip membrane protein" evidence="10">
    <location>
        <begin position="50"/>
        <end position="183"/>
    </location>
</feature>
<dbReference type="PANTHER" id="PTHR33573:SF57">
    <property type="entry name" value="CASP-LIKE PROTEIN 4B1"/>
    <property type="match status" value="1"/>
</dbReference>
<evidence type="ECO:0000256" key="9">
    <source>
        <dbReference type="SAM" id="MobiDB-lite"/>
    </source>
</evidence>
<evidence type="ECO:0000256" key="2">
    <source>
        <dbReference type="ARBA" id="ARBA00007651"/>
    </source>
</evidence>
<evidence type="ECO:0000256" key="6">
    <source>
        <dbReference type="ARBA" id="ARBA00022989"/>
    </source>
</evidence>
<evidence type="ECO:0000313" key="12">
    <source>
        <dbReference type="Proteomes" id="UP000325577"/>
    </source>
</evidence>
<comment type="subcellular location">
    <subcellularLocation>
        <location evidence="1 8">Cell membrane</location>
        <topology evidence="1 8">Multi-pass membrane protein</topology>
    </subcellularLocation>
</comment>
<keyword evidence="12" id="KW-1185">Reference proteome</keyword>
<reference evidence="11 12" key="1">
    <citation type="submission" date="2019-09" db="EMBL/GenBank/DDBJ databases">
        <title>A chromosome-level genome assembly of the Chinese tupelo Nyssa sinensis.</title>
        <authorList>
            <person name="Yang X."/>
            <person name="Kang M."/>
            <person name="Yang Y."/>
            <person name="Xiong H."/>
            <person name="Wang M."/>
            <person name="Zhang Z."/>
            <person name="Wang Z."/>
            <person name="Wu H."/>
            <person name="Ma T."/>
            <person name="Liu J."/>
            <person name="Xi Z."/>
        </authorList>
    </citation>
    <scope>NUCLEOTIDE SEQUENCE [LARGE SCALE GENOMIC DNA]</scope>
    <source>
        <strain evidence="11">J267</strain>
        <tissue evidence="11">Leaf</tissue>
    </source>
</reference>
<feature type="transmembrane region" description="Helical" evidence="8">
    <location>
        <begin position="170"/>
        <end position="193"/>
    </location>
</feature>
<keyword evidence="6 8" id="KW-1133">Transmembrane helix</keyword>
<protein>
    <recommendedName>
        <fullName evidence="8">CASP-like protein</fullName>
    </recommendedName>
</protein>
<dbReference type="AlphaFoldDB" id="A0A5J4ZKF0"/>
<dbReference type="GO" id="GO:0005886">
    <property type="term" value="C:plasma membrane"/>
    <property type="evidence" value="ECO:0007669"/>
    <property type="project" value="UniProtKB-SubCell"/>
</dbReference>
<evidence type="ECO:0000256" key="7">
    <source>
        <dbReference type="ARBA" id="ARBA00023136"/>
    </source>
</evidence>
<dbReference type="OrthoDB" id="1924823at2759"/>
<organism evidence="11 12">
    <name type="scientific">Nyssa sinensis</name>
    <dbReference type="NCBI Taxonomy" id="561372"/>
    <lineage>
        <taxon>Eukaryota</taxon>
        <taxon>Viridiplantae</taxon>
        <taxon>Streptophyta</taxon>
        <taxon>Embryophyta</taxon>
        <taxon>Tracheophyta</taxon>
        <taxon>Spermatophyta</taxon>
        <taxon>Magnoliopsida</taxon>
        <taxon>eudicotyledons</taxon>
        <taxon>Gunneridae</taxon>
        <taxon>Pentapetalae</taxon>
        <taxon>asterids</taxon>
        <taxon>Cornales</taxon>
        <taxon>Nyssaceae</taxon>
        <taxon>Nyssa</taxon>
    </lineage>
</organism>
<comment type="similarity">
    <text evidence="2 8">Belongs to the Casparian strip membrane proteins (CASP) family.</text>
</comment>
<feature type="region of interest" description="Disordered" evidence="9">
    <location>
        <begin position="1"/>
        <end position="25"/>
    </location>
</feature>
<feature type="transmembrane region" description="Helical" evidence="8">
    <location>
        <begin position="50"/>
        <end position="72"/>
    </location>
</feature>
<dbReference type="Proteomes" id="UP000325577">
    <property type="component" value="Linkage Group LG7"/>
</dbReference>
<evidence type="ECO:0000259" key="10">
    <source>
        <dbReference type="Pfam" id="PF04535"/>
    </source>
</evidence>
<dbReference type="Pfam" id="PF04535">
    <property type="entry name" value="CASP_dom"/>
    <property type="match status" value="1"/>
</dbReference>